<sequence length="278" mass="32255">MSIYNAIVIPKICNAILKSYQNYWPRDLLQVYVCSPLDFHAQTMNWDCGYRNMQSMLTSYLNCDSEVRDQLYSTGILTIPTLMDLQKKIENAWFNGFDQIGGMQLDYTLFNTNKWIGATEVVAMLRSCGIKACVADFDFTSRQCDLNTMVQIIWRYFQTRCEKQRKENLNGFNEHSGFIAPLYLQHQGHSRLILGVEKWINGDVKLLILDPQMRKALQFSQKQGEEANILRQGVGTHGLNSKSKYQIAYLAEISLDYDETDFSKIIVDELRHPRLQYI</sequence>
<dbReference type="GO" id="GO:0019783">
    <property type="term" value="F:ubiquitin-like protein peptidase activity"/>
    <property type="evidence" value="ECO:0007669"/>
    <property type="project" value="TreeGrafter"/>
</dbReference>
<keyword evidence="3" id="KW-0542">Nucleomorph</keyword>
<reference evidence="3 4" key="1">
    <citation type="journal article" date="2007" name="Proc. Natl. Acad. Sci. U.S.A.">
        <title>Nucleomorph genome of Hemiselmis andersenii reveals complete intron loss and compaction as a driver of protein structure and function.</title>
        <authorList>
            <person name="Lane C.E."/>
            <person name="van den Heuvel K."/>
            <person name="Kozera C."/>
            <person name="Curtis B.A."/>
            <person name="Parsons B.J."/>
            <person name="Bowman S."/>
            <person name="Archibald J.M."/>
        </authorList>
    </citation>
    <scope>NUCLEOTIDE SEQUENCE [LARGE SCALE GENOMIC DNA]</scope>
    <source>
        <strain evidence="3 4">CCMP644</strain>
    </source>
</reference>
<accession>A9BL29</accession>
<dbReference type="Pfam" id="PF07910">
    <property type="entry name" value="Peptidase_C78"/>
    <property type="match status" value="1"/>
</dbReference>
<feature type="domain" description="UFSP1/2/DUB catalytic" evidence="2">
    <location>
        <begin position="32"/>
        <end position="247"/>
    </location>
</feature>
<dbReference type="RefSeq" id="XP_001712537.1">
    <property type="nucleotide sequence ID" value="XM_001712485.1"/>
</dbReference>
<evidence type="ECO:0000313" key="3">
    <source>
        <dbReference type="EMBL" id="ABW98212.1"/>
    </source>
</evidence>
<dbReference type="Gene3D" id="3.90.70.130">
    <property type="match status" value="1"/>
</dbReference>
<evidence type="ECO:0000313" key="4">
    <source>
        <dbReference type="Proteomes" id="UP000243127"/>
    </source>
</evidence>
<dbReference type="Proteomes" id="UP000243127">
    <property type="component" value="Nucleomorph 3"/>
</dbReference>
<dbReference type="PANTHER" id="PTHR48153">
    <property type="entry name" value="UFM1-SPECIFIC PROTEASE 2"/>
    <property type="match status" value="1"/>
</dbReference>
<dbReference type="EMBL" id="CP000883">
    <property type="protein sequence ID" value="ABW98212.1"/>
    <property type="molecule type" value="Genomic_DNA"/>
</dbReference>
<proteinExistence type="predicted"/>
<dbReference type="InterPro" id="IPR012462">
    <property type="entry name" value="UFSP1/2_DUB_cat"/>
</dbReference>
<keyword evidence="1" id="KW-0378">Hydrolase</keyword>
<evidence type="ECO:0000259" key="2">
    <source>
        <dbReference type="Pfam" id="PF07910"/>
    </source>
</evidence>
<gene>
    <name evidence="3" type="ORF">HAN_3g402</name>
</gene>
<protein>
    <recommendedName>
        <fullName evidence="2">UFSP1/2/DUB catalytic domain-containing protein</fullName>
    </recommendedName>
</protein>
<dbReference type="GeneID" id="5739726"/>
<dbReference type="AlphaFoldDB" id="A9BL29"/>
<organism evidence="3 4">
    <name type="scientific">Hemiselmis andersenii</name>
    <name type="common">Cryptophyte alga</name>
    <dbReference type="NCBI Taxonomy" id="464988"/>
    <lineage>
        <taxon>Eukaryota</taxon>
        <taxon>Cryptophyceae</taxon>
        <taxon>Cryptomonadales</taxon>
        <taxon>Hemiselmidaceae</taxon>
        <taxon>Hemiselmis</taxon>
    </lineage>
</organism>
<geneLocation type="nucleomorph" evidence="3"/>
<dbReference type="PANTHER" id="PTHR48153:SF4">
    <property type="entry name" value="UBIQUITIN CARBOXYL-TERMINAL HYDROLASE MUG105"/>
    <property type="match status" value="1"/>
</dbReference>
<name>A9BL29_HEMAN</name>
<evidence type="ECO:0000256" key="1">
    <source>
        <dbReference type="ARBA" id="ARBA00022801"/>
    </source>
</evidence>